<evidence type="ECO:0000313" key="5">
    <source>
        <dbReference type="Ensembl" id="ENSPSTP00000023766.1"/>
    </source>
</evidence>
<dbReference type="SMART" id="SM00406">
    <property type="entry name" value="IGv"/>
    <property type="match status" value="1"/>
</dbReference>
<accession>A0A8C9G1T0</accession>
<protein>
    <recommendedName>
        <fullName evidence="4">Ig-like domain-containing protein</fullName>
    </recommendedName>
</protein>
<reference evidence="5" key="1">
    <citation type="submission" date="2025-08" db="UniProtKB">
        <authorList>
            <consortium name="Ensembl"/>
        </authorList>
    </citation>
    <scope>IDENTIFICATION</scope>
</reference>
<feature type="domain" description="Ig-like" evidence="4">
    <location>
        <begin position="48"/>
        <end position="125"/>
    </location>
</feature>
<dbReference type="Gene3D" id="2.60.40.10">
    <property type="entry name" value="Immunoglobulins"/>
    <property type="match status" value="1"/>
</dbReference>
<keyword evidence="1" id="KW-0391">Immunity</keyword>
<keyword evidence="3" id="KW-1280">Immunoglobulin</keyword>
<dbReference type="AlphaFoldDB" id="A0A8C9G1T0"/>
<evidence type="ECO:0000256" key="1">
    <source>
        <dbReference type="ARBA" id="ARBA00022859"/>
    </source>
</evidence>
<name>A0A8C9G1T0_PAVCR</name>
<sequence>MWGQLEAFGRWVGGIQHDVGLTVAKLGVEEVGAGSLLMRSLQMPRGGLTLVCKGSGFTFSSSSMGWMRQAPGKGLEYVASISSSGSSTSYGAAVKGRATISRDNGQSTLKLQLNSLRADHTATYC</sequence>
<dbReference type="Ensembl" id="ENSPSTT00000025011.1">
    <property type="protein sequence ID" value="ENSPSTP00000023766.1"/>
    <property type="gene ID" value="ENSPSTG00000017518.1"/>
</dbReference>
<dbReference type="GO" id="GO:0005576">
    <property type="term" value="C:extracellular region"/>
    <property type="evidence" value="ECO:0007669"/>
    <property type="project" value="UniProtKB-ARBA"/>
</dbReference>
<reference evidence="5" key="2">
    <citation type="submission" date="2025-09" db="UniProtKB">
        <authorList>
            <consortium name="Ensembl"/>
        </authorList>
    </citation>
    <scope>IDENTIFICATION</scope>
</reference>
<evidence type="ECO:0000256" key="2">
    <source>
        <dbReference type="ARBA" id="ARBA00023130"/>
    </source>
</evidence>
<evidence type="ECO:0000313" key="6">
    <source>
        <dbReference type="Proteomes" id="UP000694428"/>
    </source>
</evidence>
<dbReference type="InterPro" id="IPR036179">
    <property type="entry name" value="Ig-like_dom_sf"/>
</dbReference>
<organism evidence="5 6">
    <name type="scientific">Pavo cristatus</name>
    <name type="common">Indian peafowl</name>
    <name type="synonym">Blue peafowl</name>
    <dbReference type="NCBI Taxonomy" id="9049"/>
    <lineage>
        <taxon>Eukaryota</taxon>
        <taxon>Metazoa</taxon>
        <taxon>Chordata</taxon>
        <taxon>Craniata</taxon>
        <taxon>Vertebrata</taxon>
        <taxon>Euteleostomi</taxon>
        <taxon>Archelosauria</taxon>
        <taxon>Archosauria</taxon>
        <taxon>Dinosauria</taxon>
        <taxon>Saurischia</taxon>
        <taxon>Theropoda</taxon>
        <taxon>Coelurosauria</taxon>
        <taxon>Aves</taxon>
        <taxon>Neognathae</taxon>
        <taxon>Galloanserae</taxon>
        <taxon>Galliformes</taxon>
        <taxon>Phasianidae</taxon>
        <taxon>Phasianinae</taxon>
        <taxon>Pavo</taxon>
    </lineage>
</organism>
<evidence type="ECO:0000259" key="4">
    <source>
        <dbReference type="PROSITE" id="PS50835"/>
    </source>
</evidence>
<keyword evidence="6" id="KW-1185">Reference proteome</keyword>
<dbReference type="FunFam" id="2.60.40.10:FF:002198">
    <property type="entry name" value="Immunoglobulin heavy variable 5-2"/>
    <property type="match status" value="1"/>
</dbReference>
<dbReference type="InterPro" id="IPR050199">
    <property type="entry name" value="IgHV"/>
</dbReference>
<dbReference type="Proteomes" id="UP000694428">
    <property type="component" value="Unplaced"/>
</dbReference>
<dbReference type="GO" id="GO:0019814">
    <property type="term" value="C:immunoglobulin complex"/>
    <property type="evidence" value="ECO:0007669"/>
    <property type="project" value="UniProtKB-KW"/>
</dbReference>
<dbReference type="SUPFAM" id="SSF48726">
    <property type="entry name" value="Immunoglobulin"/>
    <property type="match status" value="1"/>
</dbReference>
<keyword evidence="2" id="KW-1064">Adaptive immunity</keyword>
<proteinExistence type="predicted"/>
<dbReference type="InterPro" id="IPR013783">
    <property type="entry name" value="Ig-like_fold"/>
</dbReference>
<dbReference type="GO" id="GO:0002250">
    <property type="term" value="P:adaptive immune response"/>
    <property type="evidence" value="ECO:0007669"/>
    <property type="project" value="UniProtKB-KW"/>
</dbReference>
<evidence type="ECO:0000256" key="3">
    <source>
        <dbReference type="ARBA" id="ARBA00043265"/>
    </source>
</evidence>
<dbReference type="PANTHER" id="PTHR23266">
    <property type="entry name" value="IMMUNOGLOBULIN HEAVY CHAIN"/>
    <property type="match status" value="1"/>
</dbReference>
<dbReference type="PROSITE" id="PS50835">
    <property type="entry name" value="IG_LIKE"/>
    <property type="match status" value="1"/>
</dbReference>
<dbReference type="InterPro" id="IPR013106">
    <property type="entry name" value="Ig_V-set"/>
</dbReference>
<dbReference type="InterPro" id="IPR007110">
    <property type="entry name" value="Ig-like_dom"/>
</dbReference>